<accession>A0ABR0APN9</accession>
<dbReference type="EMBL" id="JAOYFB010000038">
    <property type="protein sequence ID" value="KAK4027083.1"/>
    <property type="molecule type" value="Genomic_DNA"/>
</dbReference>
<gene>
    <name evidence="1" type="ORF">OUZ56_016101</name>
</gene>
<sequence length="129" mass="14519">MSSFGLLYSRYIAHFSFRVCPGEICFVGLPTPFRAGDILTVEVPVLLILCAFANRMVSVTGVLLELLDSVIEVLLIFGEFGCDTFSFRLYISSADFGQYIVRTHLPQEAQRSDFASKRVEGHLRRYVIS</sequence>
<organism evidence="1 2">
    <name type="scientific">Daphnia magna</name>
    <dbReference type="NCBI Taxonomy" id="35525"/>
    <lineage>
        <taxon>Eukaryota</taxon>
        <taxon>Metazoa</taxon>
        <taxon>Ecdysozoa</taxon>
        <taxon>Arthropoda</taxon>
        <taxon>Crustacea</taxon>
        <taxon>Branchiopoda</taxon>
        <taxon>Diplostraca</taxon>
        <taxon>Cladocera</taxon>
        <taxon>Anomopoda</taxon>
        <taxon>Daphniidae</taxon>
        <taxon>Daphnia</taxon>
    </lineage>
</organism>
<evidence type="ECO:0000313" key="1">
    <source>
        <dbReference type="EMBL" id="KAK4027083.1"/>
    </source>
</evidence>
<reference evidence="1 2" key="1">
    <citation type="journal article" date="2023" name="Nucleic Acids Res.">
        <title>The hologenome of Daphnia magna reveals possible DNA methylation and microbiome-mediated evolution of the host genome.</title>
        <authorList>
            <person name="Chaturvedi A."/>
            <person name="Li X."/>
            <person name="Dhandapani V."/>
            <person name="Marshall H."/>
            <person name="Kissane S."/>
            <person name="Cuenca-Cambronero M."/>
            <person name="Asole G."/>
            <person name="Calvet F."/>
            <person name="Ruiz-Romero M."/>
            <person name="Marangio P."/>
            <person name="Guigo R."/>
            <person name="Rago D."/>
            <person name="Mirbahai L."/>
            <person name="Eastwood N."/>
            <person name="Colbourne J.K."/>
            <person name="Zhou J."/>
            <person name="Mallon E."/>
            <person name="Orsini L."/>
        </authorList>
    </citation>
    <scope>NUCLEOTIDE SEQUENCE [LARGE SCALE GENOMIC DNA]</scope>
    <source>
        <strain evidence="1">LRV0_1</strain>
    </source>
</reference>
<comment type="caution">
    <text evidence="1">The sequence shown here is derived from an EMBL/GenBank/DDBJ whole genome shotgun (WGS) entry which is preliminary data.</text>
</comment>
<dbReference type="Proteomes" id="UP001234178">
    <property type="component" value="Unassembled WGS sequence"/>
</dbReference>
<keyword evidence="2" id="KW-1185">Reference proteome</keyword>
<name>A0ABR0APN9_9CRUS</name>
<proteinExistence type="predicted"/>
<evidence type="ECO:0000313" key="2">
    <source>
        <dbReference type="Proteomes" id="UP001234178"/>
    </source>
</evidence>
<protein>
    <submittedName>
        <fullName evidence="1">Uncharacterized protein</fullName>
    </submittedName>
</protein>